<evidence type="ECO:0000313" key="1">
    <source>
        <dbReference type="EMBL" id="AII97762.1"/>
    </source>
</evidence>
<protein>
    <submittedName>
        <fullName evidence="1">BLTX382</fullName>
    </submittedName>
</protein>
<reference evidence="1" key="1">
    <citation type="submission" date="2013-07" db="EMBL/GenBank/DDBJ databases">
        <title>Nephila pilipes venom gland.</title>
        <authorList>
            <person name="Huo L.J."/>
        </authorList>
    </citation>
    <scope>NUCLEOTIDE SEQUENCE</scope>
    <source>
        <tissue evidence="1">Venom gland</tissue>
    </source>
</reference>
<dbReference type="AlphaFoldDB" id="A0A076KZG3"/>
<dbReference type="EMBL" id="KF433438">
    <property type="protein sequence ID" value="AII97762.1"/>
    <property type="molecule type" value="mRNA"/>
</dbReference>
<organism evidence="1">
    <name type="scientific">Nephila pilipes</name>
    <name type="common">Giant wood spider</name>
    <name type="synonym">Nephila maculata</name>
    <dbReference type="NCBI Taxonomy" id="299642"/>
    <lineage>
        <taxon>Eukaryota</taxon>
        <taxon>Metazoa</taxon>
        <taxon>Ecdysozoa</taxon>
        <taxon>Arthropoda</taxon>
        <taxon>Chelicerata</taxon>
        <taxon>Arachnida</taxon>
        <taxon>Araneae</taxon>
        <taxon>Araneomorphae</taxon>
        <taxon>Entelegynae</taxon>
        <taxon>Araneoidea</taxon>
        <taxon>Nephilidae</taxon>
        <taxon>Nephila</taxon>
    </lineage>
</organism>
<proteinExistence type="evidence at transcript level"/>
<accession>A0A076KZG3</accession>
<sequence length="52" mass="5884">MFKLSNGGVKITKNGFVDALESSPIVVWDKKVPNTELDKFKKNVENKYGKKI</sequence>
<name>A0A076KZG3_NEPPI</name>